<reference evidence="2" key="2">
    <citation type="submission" date="2021-04" db="EMBL/GenBank/DDBJ databases">
        <authorList>
            <person name="Gilroy R."/>
        </authorList>
    </citation>
    <scope>NUCLEOTIDE SEQUENCE</scope>
    <source>
        <strain evidence="2">ChiBcec15-3976</strain>
    </source>
</reference>
<name>A0A9D2U8K7_9FIRM</name>
<proteinExistence type="predicted"/>
<dbReference type="SUPFAM" id="SSF54106">
    <property type="entry name" value="LysM domain"/>
    <property type="match status" value="1"/>
</dbReference>
<evidence type="ECO:0000259" key="1">
    <source>
        <dbReference type="PROSITE" id="PS51782"/>
    </source>
</evidence>
<dbReference type="Pfam" id="PF01476">
    <property type="entry name" value="LysM"/>
    <property type="match status" value="1"/>
</dbReference>
<dbReference type="Proteomes" id="UP000823909">
    <property type="component" value="Unassembled WGS sequence"/>
</dbReference>
<dbReference type="CDD" id="cd00118">
    <property type="entry name" value="LysM"/>
    <property type="match status" value="1"/>
</dbReference>
<dbReference type="Gene3D" id="3.10.350.10">
    <property type="entry name" value="LysM domain"/>
    <property type="match status" value="1"/>
</dbReference>
<organism evidence="2 3">
    <name type="scientific">Candidatus Mediterraneibacter quadrami</name>
    <dbReference type="NCBI Taxonomy" id="2838684"/>
    <lineage>
        <taxon>Bacteria</taxon>
        <taxon>Bacillati</taxon>
        <taxon>Bacillota</taxon>
        <taxon>Clostridia</taxon>
        <taxon>Lachnospirales</taxon>
        <taxon>Lachnospiraceae</taxon>
        <taxon>Mediterraneibacter</taxon>
    </lineage>
</organism>
<dbReference type="InterPro" id="IPR036779">
    <property type="entry name" value="LysM_dom_sf"/>
</dbReference>
<evidence type="ECO:0000313" key="2">
    <source>
        <dbReference type="EMBL" id="HJD42678.1"/>
    </source>
</evidence>
<evidence type="ECO:0000313" key="3">
    <source>
        <dbReference type="Proteomes" id="UP000823909"/>
    </source>
</evidence>
<dbReference type="InterPro" id="IPR018392">
    <property type="entry name" value="LysM"/>
</dbReference>
<sequence length="519" mass="58544">MELIRKPIHYTQAGKNIFHQFYHDEDYNVPEQKEDAGRIICGNAGLRASDIRPVENGIRIAGTLDFHILYMTSSGDPKPAALDGKIPFEETVYTETDGNETFYLCNARVEFTPVLINGRKLMLKFMAEMELGREWIRDADLTENVESDVPLCRKMRKMNLLKLAVSKKDTYRIREEAALPGTKESIGQILVTDVSLRRLDIRPGQDEISLRGELQIFCMYLSAGEKADWIEQSVPFEGRVLCDGVTENMYCHIRHELTDVLTDIRPDEDGELRLIGIEGMLTLEMHIFEEEETEILEDLYSLEQVCTYKTVGTDLEELLMQNRSGCRVAERLALPELKDDVLQILHSTGAIQVERKAYVPEGIRIEGVLHLSFLYLKSSDEEPYGNWQGMVPFSYLVEYPDLPENVSDSMVCHVEQLSVGLAGSGTVEVKAVLSFDVFLRRMIPVQVITEVSLAPQDMEQAAAAPGIVGHIVQDSEDLWGLARKYMTTVEGIMEINGLSGEKVSPGDKLLIFKENVSIL</sequence>
<dbReference type="PROSITE" id="PS51782">
    <property type="entry name" value="LYSM"/>
    <property type="match status" value="1"/>
</dbReference>
<protein>
    <submittedName>
        <fullName evidence="2">DUF3794 domain-containing protein</fullName>
    </submittedName>
</protein>
<dbReference type="InterPro" id="IPR024300">
    <property type="entry name" value="SipL_SPOCS_dom"/>
</dbReference>
<gene>
    <name evidence="2" type="ORF">H9910_06680</name>
</gene>
<dbReference type="Pfam" id="PF12673">
    <property type="entry name" value="SipL"/>
    <property type="match status" value="2"/>
</dbReference>
<dbReference type="AlphaFoldDB" id="A0A9D2U8K7"/>
<dbReference type="EMBL" id="DWUU01000041">
    <property type="protein sequence ID" value="HJD42678.1"/>
    <property type="molecule type" value="Genomic_DNA"/>
</dbReference>
<feature type="domain" description="LysM" evidence="1">
    <location>
        <begin position="468"/>
        <end position="511"/>
    </location>
</feature>
<comment type="caution">
    <text evidence="2">The sequence shown here is derived from an EMBL/GenBank/DDBJ whole genome shotgun (WGS) entry which is preliminary data.</text>
</comment>
<reference evidence="2" key="1">
    <citation type="journal article" date="2021" name="PeerJ">
        <title>Extensive microbial diversity within the chicken gut microbiome revealed by metagenomics and culture.</title>
        <authorList>
            <person name="Gilroy R."/>
            <person name="Ravi A."/>
            <person name="Getino M."/>
            <person name="Pursley I."/>
            <person name="Horton D.L."/>
            <person name="Alikhan N.F."/>
            <person name="Baker D."/>
            <person name="Gharbi K."/>
            <person name="Hall N."/>
            <person name="Watson M."/>
            <person name="Adriaenssens E.M."/>
            <person name="Foster-Nyarko E."/>
            <person name="Jarju S."/>
            <person name="Secka A."/>
            <person name="Antonio M."/>
            <person name="Oren A."/>
            <person name="Chaudhuri R.R."/>
            <person name="La Ragione R."/>
            <person name="Hildebrand F."/>
            <person name="Pallen M.J."/>
        </authorList>
    </citation>
    <scope>NUCLEOTIDE SEQUENCE</scope>
    <source>
        <strain evidence="2">ChiBcec15-3976</strain>
    </source>
</reference>
<accession>A0A9D2U8K7</accession>